<dbReference type="Pfam" id="PF18988">
    <property type="entry name" value="DUF5721"/>
    <property type="match status" value="1"/>
</dbReference>
<protein>
    <submittedName>
        <fullName evidence="1">Uncharacterized protein</fullName>
    </submittedName>
</protein>
<sequence>MLALKITDVKGFMNQLLIGDTFDSFPMAEASITTFNTFSIDGMLNKDFFDTDMQDILTQKGQVYSLWKDLKPFCFSVIRGKRTPLHFKIIFQLTPSQLPRLTGEEESAAFTNISSLFLNIQYKNNFLLCTTGTFQKSFSMDKSAEQLWDQIIQKFFLSQNIVSETV</sequence>
<dbReference type="RefSeq" id="WP_156354061.1">
    <property type="nucleotide sequence ID" value="NZ_CACRST010000014.1"/>
</dbReference>
<gene>
    <name evidence="1" type="ORF">BGLFYP119_01744</name>
</gene>
<reference evidence="1" key="1">
    <citation type="submission" date="2019-11" db="EMBL/GenBank/DDBJ databases">
        <authorList>
            <person name="Feng L."/>
        </authorList>
    </citation>
    <scope>NUCLEOTIDE SEQUENCE</scope>
    <source>
        <strain evidence="1">BgluceraseaLFYP119</strain>
    </source>
</reference>
<proteinExistence type="predicted"/>
<evidence type="ECO:0000313" key="1">
    <source>
        <dbReference type="EMBL" id="VYT08535.1"/>
    </source>
</evidence>
<accession>A0A6N2TSE2</accession>
<dbReference type="EMBL" id="CACRST010000014">
    <property type="protein sequence ID" value="VYT08535.1"/>
    <property type="molecule type" value="Genomic_DNA"/>
</dbReference>
<name>A0A6N2TSE2_9FIRM</name>
<organism evidence="1">
    <name type="scientific">Blautia glucerasea</name>
    <dbReference type="NCBI Taxonomy" id="536633"/>
    <lineage>
        <taxon>Bacteria</taxon>
        <taxon>Bacillati</taxon>
        <taxon>Bacillota</taxon>
        <taxon>Clostridia</taxon>
        <taxon>Lachnospirales</taxon>
        <taxon>Lachnospiraceae</taxon>
        <taxon>Blautia</taxon>
    </lineage>
</organism>
<dbReference type="InterPro" id="IPR043779">
    <property type="entry name" value="DUF5721"/>
</dbReference>
<dbReference type="AlphaFoldDB" id="A0A6N2TSE2"/>